<feature type="region of interest" description="Disordered" evidence="1">
    <location>
        <begin position="13"/>
        <end position="65"/>
    </location>
</feature>
<protein>
    <submittedName>
        <fullName evidence="2">Uncharacterized protein</fullName>
    </submittedName>
</protein>
<name>A0A344L0T8_9PSEU</name>
<dbReference type="Proteomes" id="UP000250434">
    <property type="component" value="Chromosome"/>
</dbReference>
<keyword evidence="3" id="KW-1185">Reference proteome</keyword>
<proteinExistence type="predicted"/>
<evidence type="ECO:0000256" key="1">
    <source>
        <dbReference type="SAM" id="MobiDB-lite"/>
    </source>
</evidence>
<organism evidence="2 3">
    <name type="scientific">Amycolatopsis albispora</name>
    <dbReference type="NCBI Taxonomy" id="1804986"/>
    <lineage>
        <taxon>Bacteria</taxon>
        <taxon>Bacillati</taxon>
        <taxon>Actinomycetota</taxon>
        <taxon>Actinomycetes</taxon>
        <taxon>Pseudonocardiales</taxon>
        <taxon>Pseudonocardiaceae</taxon>
        <taxon>Amycolatopsis</taxon>
    </lineage>
</organism>
<evidence type="ECO:0000313" key="2">
    <source>
        <dbReference type="EMBL" id="AXB41662.1"/>
    </source>
</evidence>
<evidence type="ECO:0000313" key="3">
    <source>
        <dbReference type="Proteomes" id="UP000250434"/>
    </source>
</evidence>
<reference evidence="2 3" key="1">
    <citation type="submission" date="2016-04" db="EMBL/GenBank/DDBJ databases">
        <title>Complete genome sequence and analysis of deep-sea sediment isolate, Amycolatopsis sp. WP1.</title>
        <authorList>
            <person name="Wang H."/>
            <person name="Chen S."/>
            <person name="Wu Q."/>
        </authorList>
    </citation>
    <scope>NUCLEOTIDE SEQUENCE [LARGE SCALE GENOMIC DNA]</scope>
    <source>
        <strain evidence="2 3">WP1</strain>
    </source>
</reference>
<gene>
    <name evidence="2" type="ORF">A4R43_03290</name>
</gene>
<feature type="compositionally biased region" description="Low complexity" evidence="1">
    <location>
        <begin position="39"/>
        <end position="50"/>
    </location>
</feature>
<dbReference type="EMBL" id="CP015163">
    <property type="protein sequence ID" value="AXB41662.1"/>
    <property type="molecule type" value="Genomic_DNA"/>
</dbReference>
<dbReference type="KEGG" id="aab:A4R43_03290"/>
<accession>A0A344L0T8</accession>
<sequence length="87" mass="9100">MAPCARACACATSRHRSPALPKKVVSRRWTSSANGDGGAHTSASAASSRGRVLSSTSPHTETRRVVLPSKRLSTVNSGVASMLLLPW</sequence>
<dbReference type="AlphaFoldDB" id="A0A344L0T8"/>